<organism evidence="2 3">
    <name type="scientific">Parambassis ranga</name>
    <name type="common">Indian glassy fish</name>
    <dbReference type="NCBI Taxonomy" id="210632"/>
    <lineage>
        <taxon>Eukaryota</taxon>
        <taxon>Metazoa</taxon>
        <taxon>Chordata</taxon>
        <taxon>Craniata</taxon>
        <taxon>Vertebrata</taxon>
        <taxon>Euteleostomi</taxon>
        <taxon>Actinopterygii</taxon>
        <taxon>Neopterygii</taxon>
        <taxon>Teleostei</taxon>
        <taxon>Neoteleostei</taxon>
        <taxon>Acanthomorphata</taxon>
        <taxon>Ovalentaria</taxon>
        <taxon>Ambassidae</taxon>
        <taxon>Parambassis</taxon>
    </lineage>
</organism>
<dbReference type="OrthoDB" id="9940536at2759"/>
<dbReference type="AlphaFoldDB" id="A0A6P7HKB9"/>
<feature type="region of interest" description="Disordered" evidence="1">
    <location>
        <begin position="1"/>
        <end position="67"/>
    </location>
</feature>
<feature type="region of interest" description="Disordered" evidence="1">
    <location>
        <begin position="224"/>
        <end position="245"/>
    </location>
</feature>
<gene>
    <name evidence="3" type="primary">LOC114432307</name>
</gene>
<feature type="region of interest" description="Disordered" evidence="1">
    <location>
        <begin position="258"/>
        <end position="292"/>
    </location>
</feature>
<evidence type="ECO:0000256" key="1">
    <source>
        <dbReference type="SAM" id="MobiDB-lite"/>
    </source>
</evidence>
<dbReference type="GeneID" id="114432307"/>
<protein>
    <submittedName>
        <fullName evidence="3">Uncharacterized protein LOC114432307</fullName>
    </submittedName>
</protein>
<evidence type="ECO:0000313" key="2">
    <source>
        <dbReference type="Proteomes" id="UP000515145"/>
    </source>
</evidence>
<feature type="compositionally biased region" description="Basic and acidic residues" evidence="1">
    <location>
        <begin position="224"/>
        <end position="233"/>
    </location>
</feature>
<sequence length="292" mass="31605">MGCLSSTHTAVEPLVGAEVQEEETTSKLSGRRDSAVSKGTADSGVVMENTEIPNLPNTVPSDLPPLTSVSVTESQLLQNSTEQNRPTAREILEELRQQGIIIEGQREAGSGAGEAYIIMLDDSEGFRRRYPARLKSLSVKKAPRSREQIDEKMRLAHERRKSKEDTLKTRLRVKSARIRGPTPVCITEEDEDATITPVVPLQLPVSPDRQIGRKAGEEGEWVRRAGGDGREKSGPAPVCTTKGDEDATITPVVPLQLPVSPDRQIGQKAGEEGGWVKDTGGDDSGLPPVCIT</sequence>
<keyword evidence="2" id="KW-1185">Reference proteome</keyword>
<evidence type="ECO:0000313" key="3">
    <source>
        <dbReference type="RefSeq" id="XP_028256035.1"/>
    </source>
</evidence>
<feature type="compositionally biased region" description="Polar residues" evidence="1">
    <location>
        <begin position="51"/>
        <end position="60"/>
    </location>
</feature>
<dbReference type="RefSeq" id="XP_028256035.1">
    <property type="nucleotide sequence ID" value="XM_028400234.1"/>
</dbReference>
<accession>A0A6P7HKB9</accession>
<dbReference type="InParanoid" id="A0A6P7HKB9"/>
<dbReference type="Proteomes" id="UP000515145">
    <property type="component" value="Chromosome 2"/>
</dbReference>
<reference evidence="3" key="1">
    <citation type="submission" date="2025-08" db="UniProtKB">
        <authorList>
            <consortium name="RefSeq"/>
        </authorList>
    </citation>
    <scope>IDENTIFICATION</scope>
</reference>
<proteinExistence type="predicted"/>
<name>A0A6P7HKB9_9TELE</name>